<keyword evidence="2" id="KW-1185">Reference proteome</keyword>
<name>A0AA88T075_TACVA</name>
<dbReference type="EMBL" id="JAVHJS010000007">
    <property type="protein sequence ID" value="KAK2852991.1"/>
    <property type="molecule type" value="Genomic_DNA"/>
</dbReference>
<comment type="caution">
    <text evidence="1">The sequence shown here is derived from an EMBL/GenBank/DDBJ whole genome shotgun (WGS) entry which is preliminary data.</text>
</comment>
<dbReference type="Proteomes" id="UP001187315">
    <property type="component" value="Unassembled WGS sequence"/>
</dbReference>
<evidence type="ECO:0000313" key="2">
    <source>
        <dbReference type="Proteomes" id="UP001187315"/>
    </source>
</evidence>
<protein>
    <submittedName>
        <fullName evidence="1">Uncharacterized protein</fullName>
    </submittedName>
</protein>
<organism evidence="1 2">
    <name type="scientific">Tachysurus vachellii</name>
    <name type="common">Darkbarbel catfish</name>
    <name type="synonym">Pelteobagrus vachellii</name>
    <dbReference type="NCBI Taxonomy" id="175792"/>
    <lineage>
        <taxon>Eukaryota</taxon>
        <taxon>Metazoa</taxon>
        <taxon>Chordata</taxon>
        <taxon>Craniata</taxon>
        <taxon>Vertebrata</taxon>
        <taxon>Euteleostomi</taxon>
        <taxon>Actinopterygii</taxon>
        <taxon>Neopterygii</taxon>
        <taxon>Teleostei</taxon>
        <taxon>Ostariophysi</taxon>
        <taxon>Siluriformes</taxon>
        <taxon>Bagridae</taxon>
        <taxon>Tachysurus</taxon>
    </lineage>
</organism>
<accession>A0AA88T075</accession>
<proteinExistence type="predicted"/>
<sequence>MLSGCAQRAVEGVMAGPALYMATVMQGKHQGWRRLLRGHPSPGVKRRGSLLESARHSPLLQPWGGAGGLTDMPSVLSVFG</sequence>
<dbReference type="AlphaFoldDB" id="A0AA88T075"/>
<gene>
    <name evidence="1" type="ORF">Q7C36_008192</name>
</gene>
<reference evidence="1" key="1">
    <citation type="submission" date="2023-08" db="EMBL/GenBank/DDBJ databases">
        <title>Pelteobagrus vachellii genome.</title>
        <authorList>
            <person name="Liu H."/>
        </authorList>
    </citation>
    <scope>NUCLEOTIDE SEQUENCE</scope>
    <source>
        <strain evidence="1">PRFRI_2022a</strain>
        <tissue evidence="1">Muscle</tissue>
    </source>
</reference>
<evidence type="ECO:0000313" key="1">
    <source>
        <dbReference type="EMBL" id="KAK2852991.1"/>
    </source>
</evidence>